<comment type="caution">
    <text evidence="2">The sequence shown here is derived from an EMBL/GenBank/DDBJ whole genome shotgun (WGS) entry which is preliminary data.</text>
</comment>
<dbReference type="EMBL" id="JACHCC010000004">
    <property type="protein sequence ID" value="MBB6499625.1"/>
    <property type="molecule type" value="Genomic_DNA"/>
</dbReference>
<evidence type="ECO:0000313" key="2">
    <source>
        <dbReference type="EMBL" id="MBB6499625.1"/>
    </source>
</evidence>
<keyword evidence="1" id="KW-0812">Transmembrane</keyword>
<evidence type="ECO:0000313" key="3">
    <source>
        <dbReference type="Proteomes" id="UP000521017"/>
    </source>
</evidence>
<feature type="transmembrane region" description="Helical" evidence="1">
    <location>
        <begin position="43"/>
        <end position="64"/>
    </location>
</feature>
<organism evidence="2 3">
    <name type="scientific">Pedobacter cryoconitis</name>
    <dbReference type="NCBI Taxonomy" id="188932"/>
    <lineage>
        <taxon>Bacteria</taxon>
        <taxon>Pseudomonadati</taxon>
        <taxon>Bacteroidota</taxon>
        <taxon>Sphingobacteriia</taxon>
        <taxon>Sphingobacteriales</taxon>
        <taxon>Sphingobacteriaceae</taxon>
        <taxon>Pedobacter</taxon>
    </lineage>
</organism>
<protein>
    <recommendedName>
        <fullName evidence="4">DUF4157 domain-containing protein</fullName>
    </recommendedName>
</protein>
<evidence type="ECO:0000256" key="1">
    <source>
        <dbReference type="SAM" id="Phobius"/>
    </source>
</evidence>
<keyword evidence="1" id="KW-0472">Membrane</keyword>
<dbReference type="Proteomes" id="UP000521017">
    <property type="component" value="Unassembled WGS sequence"/>
</dbReference>
<keyword evidence="1" id="KW-1133">Transmembrane helix</keyword>
<evidence type="ECO:0008006" key="4">
    <source>
        <dbReference type="Google" id="ProtNLM"/>
    </source>
</evidence>
<proteinExistence type="predicted"/>
<reference evidence="2 3" key="1">
    <citation type="submission" date="2020-08" db="EMBL/GenBank/DDBJ databases">
        <title>Genomic Encyclopedia of Type Strains, Phase IV (KMG-V): Genome sequencing to study the core and pangenomes of soil and plant-associated prokaryotes.</title>
        <authorList>
            <person name="Whitman W."/>
        </authorList>
    </citation>
    <scope>NUCLEOTIDE SEQUENCE [LARGE SCALE GENOMIC DNA]</scope>
    <source>
        <strain evidence="2 3">M2T3</strain>
    </source>
</reference>
<accession>A0A7X0MJH3</accession>
<dbReference type="RefSeq" id="WP_184624353.1">
    <property type="nucleotide sequence ID" value="NZ_JACHCC010000004.1"/>
</dbReference>
<dbReference type="AlphaFoldDB" id="A0A7X0MJH3"/>
<name>A0A7X0MJH3_9SPHI</name>
<gene>
    <name evidence="2" type="ORF">HDF25_001767</name>
</gene>
<sequence length="107" mass="13144">MKYWSVTWKGLPANAMAIFPFMVFKHAEQKKDPLLINHEKVHFYQQLELLVLPFYALYLVNYLINLTRFRNHDRAYFNICFEKEAYANEQDLNYLKKRKLYAWLKYL</sequence>